<feature type="signal peptide" evidence="2">
    <location>
        <begin position="1"/>
        <end position="22"/>
    </location>
</feature>
<evidence type="ECO:0000313" key="3">
    <source>
        <dbReference type="EMBL" id="EWM27277.1"/>
    </source>
</evidence>
<evidence type="ECO:0000256" key="2">
    <source>
        <dbReference type="SAM" id="SignalP"/>
    </source>
</evidence>
<dbReference type="GO" id="GO:0000932">
    <property type="term" value="C:P-body"/>
    <property type="evidence" value="ECO:0007669"/>
    <property type="project" value="TreeGrafter"/>
</dbReference>
<dbReference type="Gene3D" id="3.30.428.10">
    <property type="entry name" value="HIT-like"/>
    <property type="match status" value="1"/>
</dbReference>
<keyword evidence="4" id="KW-1185">Reference proteome</keyword>
<dbReference type="OrthoDB" id="10264956at2759"/>
<dbReference type="GO" id="GO:0000290">
    <property type="term" value="P:deadenylation-dependent decapping of nuclear-transcribed mRNA"/>
    <property type="evidence" value="ECO:0007669"/>
    <property type="project" value="InterPro"/>
</dbReference>
<dbReference type="PANTHER" id="PTHR12978:SF0">
    <property type="entry name" value="M7GPPPX DIPHOSPHATASE"/>
    <property type="match status" value="1"/>
</dbReference>
<evidence type="ECO:0000313" key="4">
    <source>
        <dbReference type="Proteomes" id="UP000019335"/>
    </source>
</evidence>
<dbReference type="SUPFAM" id="SSF54197">
    <property type="entry name" value="HIT-like"/>
    <property type="match status" value="1"/>
</dbReference>
<dbReference type="InterPro" id="IPR008594">
    <property type="entry name" value="DcpS/DCS2"/>
</dbReference>
<dbReference type="GO" id="GO:0016787">
    <property type="term" value="F:hydrolase activity"/>
    <property type="evidence" value="ECO:0007669"/>
    <property type="project" value="InterPro"/>
</dbReference>
<feature type="compositionally biased region" description="Basic and acidic residues" evidence="1">
    <location>
        <begin position="245"/>
        <end position="263"/>
    </location>
</feature>
<organism evidence="3 4">
    <name type="scientific">Nannochloropsis gaditana</name>
    <dbReference type="NCBI Taxonomy" id="72520"/>
    <lineage>
        <taxon>Eukaryota</taxon>
        <taxon>Sar</taxon>
        <taxon>Stramenopiles</taxon>
        <taxon>Ochrophyta</taxon>
        <taxon>Eustigmatophyceae</taxon>
        <taxon>Eustigmatales</taxon>
        <taxon>Monodopsidaceae</taxon>
        <taxon>Nannochloropsis</taxon>
    </lineage>
</organism>
<dbReference type="GO" id="GO:0005634">
    <property type="term" value="C:nucleus"/>
    <property type="evidence" value="ECO:0007669"/>
    <property type="project" value="TreeGrafter"/>
</dbReference>
<name>W7TMI8_9STRA</name>
<reference evidence="3 4" key="1">
    <citation type="journal article" date="2014" name="Mol. Plant">
        <title>Chromosome Scale Genome Assembly and Transcriptome Profiling of Nannochloropsis gaditana in Nitrogen Depletion.</title>
        <authorList>
            <person name="Corteggiani Carpinelli E."/>
            <person name="Telatin A."/>
            <person name="Vitulo N."/>
            <person name="Forcato C."/>
            <person name="D'Angelo M."/>
            <person name="Schiavon R."/>
            <person name="Vezzi A."/>
            <person name="Giacometti G.M."/>
            <person name="Morosinotto T."/>
            <person name="Valle G."/>
        </authorList>
    </citation>
    <scope>NUCLEOTIDE SEQUENCE [LARGE SCALE GENOMIC DNA]</scope>
    <source>
        <strain evidence="3 4">B-31</strain>
    </source>
</reference>
<dbReference type="AlphaFoldDB" id="W7TMI8"/>
<dbReference type="Pfam" id="PF11969">
    <property type="entry name" value="DcpS_C"/>
    <property type="match status" value="1"/>
</dbReference>
<feature type="chain" id="PRO_5004903716" evidence="2">
    <location>
        <begin position="23"/>
        <end position="396"/>
    </location>
</feature>
<sequence>MPIAASQLSFFLVSSILLSVAALSWKRRRIGSKWSATNLIHLRDFIMEEVLTDEVTPSPDGYTVLLGRFTWQGRDEKAILKMRPEQLPARDNAVTREHSHTGKGILKNGFWVSCKRQSLHRALSHLSLRVQLESGAEYGYYSGSLSPLSMAYLGIPLTYHIEVIAPASPRQIVRAHVEKRVLIRESPALYRVALGPLADEVRGEGRSLQWVYNILEHKKEAERIVFEDPPDPLDSSKGFVLVPDPKWKSHPDPSRTPKEEWRHHPSTSGLACLAIVHDRSIGSLRDLRRRHLPLLQSLLAKGLAAIEAVYGVGKEEVRVFVHYVPQFFHFHVHFSRLNLAHGIEVERAHLLSDVIEKIERAPVGEEYYENASISYTVKKSEELYGRLQKAGAWAPV</sequence>
<dbReference type="PANTHER" id="PTHR12978">
    <property type="entry name" value="HISTIDINE TRIAD HIT PROTEIN MEMBER"/>
    <property type="match status" value="1"/>
</dbReference>
<dbReference type="EMBL" id="AZIL01000515">
    <property type="protein sequence ID" value="EWM27277.1"/>
    <property type="molecule type" value="Genomic_DNA"/>
</dbReference>
<dbReference type="GO" id="GO:0000340">
    <property type="term" value="F:RNA 7-methylguanosine cap binding"/>
    <property type="evidence" value="ECO:0007669"/>
    <property type="project" value="TreeGrafter"/>
</dbReference>
<keyword evidence="2" id="KW-0732">Signal</keyword>
<feature type="region of interest" description="Disordered" evidence="1">
    <location>
        <begin position="245"/>
        <end position="264"/>
    </location>
</feature>
<protein>
    <submittedName>
        <fullName evidence="3">Histidine triad protein member</fullName>
    </submittedName>
</protein>
<proteinExistence type="predicted"/>
<gene>
    <name evidence="3" type="ORF">Naga_100080g26</name>
</gene>
<evidence type="ECO:0000256" key="1">
    <source>
        <dbReference type="SAM" id="MobiDB-lite"/>
    </source>
</evidence>
<comment type="caution">
    <text evidence="3">The sequence shown here is derived from an EMBL/GenBank/DDBJ whole genome shotgun (WGS) entry which is preliminary data.</text>
</comment>
<dbReference type="Proteomes" id="UP000019335">
    <property type="component" value="Chromosome 7"/>
</dbReference>
<dbReference type="InterPro" id="IPR036265">
    <property type="entry name" value="HIT-like_sf"/>
</dbReference>
<accession>W7TMI8</accession>